<organism evidence="1 2">
    <name type="scientific">Lichenibacterium minor</name>
    <dbReference type="NCBI Taxonomy" id="2316528"/>
    <lineage>
        <taxon>Bacteria</taxon>
        <taxon>Pseudomonadati</taxon>
        <taxon>Pseudomonadota</taxon>
        <taxon>Alphaproteobacteria</taxon>
        <taxon>Hyphomicrobiales</taxon>
        <taxon>Lichenihabitantaceae</taxon>
        <taxon>Lichenibacterium</taxon>
    </lineage>
</organism>
<sequence length="128" mass="14024">MRVEVLSGVERRRQWSDDEKARIIEETLVPGARVAEVARRNAVSASLVFGWRRLARDGLLGRGVPALVPVEIVVPAPALPAPAPPSVSRPRRSAGLIEIELSQGRRLRVGPDVDGDALRRVLDALDRR</sequence>
<name>A0A4Q2TXC1_9HYPH</name>
<reference evidence="1 2" key="2">
    <citation type="submission" date="2019-02" db="EMBL/GenBank/DDBJ databases">
        <title>'Lichenibacterium ramalinii' gen. nov. sp. nov., 'Lichenibacterium minor' gen. nov. sp. nov.</title>
        <authorList>
            <person name="Pankratov T."/>
        </authorList>
    </citation>
    <scope>NUCLEOTIDE SEQUENCE [LARGE SCALE GENOMIC DNA]</scope>
    <source>
        <strain evidence="1 2">RmlP026</strain>
    </source>
</reference>
<dbReference type="EMBL" id="QYBB01000163">
    <property type="protein sequence ID" value="RYC28713.1"/>
    <property type="molecule type" value="Genomic_DNA"/>
</dbReference>
<proteinExistence type="predicted"/>
<dbReference type="GO" id="GO:0004803">
    <property type="term" value="F:transposase activity"/>
    <property type="evidence" value="ECO:0007669"/>
    <property type="project" value="InterPro"/>
</dbReference>
<evidence type="ECO:0000313" key="2">
    <source>
        <dbReference type="Proteomes" id="UP000290759"/>
    </source>
</evidence>
<dbReference type="Proteomes" id="UP000290759">
    <property type="component" value="Unassembled WGS sequence"/>
</dbReference>
<gene>
    <name evidence="1" type="ORF">D3273_27865</name>
</gene>
<dbReference type="RefSeq" id="WP_129230297.1">
    <property type="nucleotide sequence ID" value="NZ_QYBB01000163.1"/>
</dbReference>
<evidence type="ECO:0000313" key="1">
    <source>
        <dbReference type="EMBL" id="RYC28713.1"/>
    </source>
</evidence>
<keyword evidence="2" id="KW-1185">Reference proteome</keyword>
<dbReference type="SUPFAM" id="SSF48295">
    <property type="entry name" value="TrpR-like"/>
    <property type="match status" value="1"/>
</dbReference>
<dbReference type="GO" id="GO:0043565">
    <property type="term" value="F:sequence-specific DNA binding"/>
    <property type="evidence" value="ECO:0007669"/>
    <property type="project" value="InterPro"/>
</dbReference>
<dbReference type="PANTHER" id="PTHR37936:SF3">
    <property type="entry name" value="TRANSPOSASE INSC FOR INSERTION ELEMENT IS2A-RELATED"/>
    <property type="match status" value="1"/>
</dbReference>
<dbReference type="NCBIfam" id="NF047595">
    <property type="entry name" value="IS66_ISRel24_TnpA"/>
    <property type="match status" value="1"/>
</dbReference>
<reference evidence="1 2" key="1">
    <citation type="submission" date="2018-12" db="EMBL/GenBank/DDBJ databases">
        <authorList>
            <person name="Grouzdev D.S."/>
            <person name="Krutkina M.S."/>
        </authorList>
    </citation>
    <scope>NUCLEOTIDE SEQUENCE [LARGE SCALE GENOMIC DNA]</scope>
    <source>
        <strain evidence="1 2">RmlP026</strain>
    </source>
</reference>
<dbReference type="AlphaFoldDB" id="A0A4Q2TXC1"/>
<dbReference type="OrthoDB" id="9800877at2"/>
<comment type="caution">
    <text evidence="1">The sequence shown here is derived from an EMBL/GenBank/DDBJ whole genome shotgun (WGS) entry which is preliminary data.</text>
</comment>
<dbReference type="Pfam" id="PF01527">
    <property type="entry name" value="HTH_Tnp_1"/>
    <property type="match status" value="1"/>
</dbReference>
<dbReference type="InterPro" id="IPR002514">
    <property type="entry name" value="Transposase_8"/>
</dbReference>
<protein>
    <submittedName>
        <fullName evidence="1">Transposase</fullName>
    </submittedName>
</protein>
<accession>A0A4Q2TXC1</accession>
<dbReference type="PANTHER" id="PTHR37936">
    <property type="entry name" value="TRANSPOSASE INSC FOR INSERTION ELEMENT IS2A-RELATED"/>
    <property type="match status" value="1"/>
</dbReference>
<dbReference type="GO" id="GO:0006313">
    <property type="term" value="P:DNA transposition"/>
    <property type="evidence" value="ECO:0007669"/>
    <property type="project" value="InterPro"/>
</dbReference>
<dbReference type="InterPro" id="IPR010921">
    <property type="entry name" value="Trp_repressor/repl_initiator"/>
</dbReference>